<accession>A0ABV9Q8L9</accession>
<evidence type="ECO:0000313" key="3">
    <source>
        <dbReference type="Proteomes" id="UP001596002"/>
    </source>
</evidence>
<dbReference type="RefSeq" id="WP_380028296.1">
    <property type="nucleotide sequence ID" value="NZ_JBHSHC010000139.1"/>
</dbReference>
<protein>
    <recommendedName>
        <fullName evidence="4">YtkA-like domain-containing protein</fullName>
    </recommendedName>
</protein>
<keyword evidence="3" id="KW-1185">Reference proteome</keyword>
<reference evidence="3" key="1">
    <citation type="journal article" date="2019" name="Int. J. Syst. Evol. Microbiol.">
        <title>The Global Catalogue of Microorganisms (GCM) 10K type strain sequencing project: providing services to taxonomists for standard genome sequencing and annotation.</title>
        <authorList>
            <consortium name="The Broad Institute Genomics Platform"/>
            <consortium name="The Broad Institute Genome Sequencing Center for Infectious Disease"/>
            <person name="Wu L."/>
            <person name="Ma J."/>
        </authorList>
    </citation>
    <scope>NUCLEOTIDE SEQUENCE [LARGE SCALE GENOMIC DNA]</scope>
    <source>
        <strain evidence="3">WYCCWR 12678</strain>
    </source>
</reference>
<sequence>MRQIGTIGLLNKQISRIFRIVCLLLLFTAQLTYAHAGHGDALVIADVKPGSDQRAFAGDQFTMKVSLFDFAAVKAKEQGKTLSSPEVIVTLTNREKTINVKPQPVGEGDYRAEIILPKSGDWKLSVTAQRPEDKETAKFEDQLHVKSEIEKIAPLWVWIAIPTIIVAGILGYFLKRMKRV</sequence>
<keyword evidence="1" id="KW-1133">Transmembrane helix</keyword>
<evidence type="ECO:0008006" key="4">
    <source>
        <dbReference type="Google" id="ProtNLM"/>
    </source>
</evidence>
<organism evidence="2 3">
    <name type="scientific">Effusibacillus consociatus</name>
    <dbReference type="NCBI Taxonomy" id="1117041"/>
    <lineage>
        <taxon>Bacteria</taxon>
        <taxon>Bacillati</taxon>
        <taxon>Bacillota</taxon>
        <taxon>Bacilli</taxon>
        <taxon>Bacillales</taxon>
        <taxon>Alicyclobacillaceae</taxon>
        <taxon>Effusibacillus</taxon>
    </lineage>
</organism>
<dbReference type="EMBL" id="JBHSHC010000139">
    <property type="protein sequence ID" value="MFC4769592.1"/>
    <property type="molecule type" value="Genomic_DNA"/>
</dbReference>
<evidence type="ECO:0000313" key="2">
    <source>
        <dbReference type="EMBL" id="MFC4769592.1"/>
    </source>
</evidence>
<proteinExistence type="predicted"/>
<comment type="caution">
    <text evidence="2">The sequence shown here is derived from an EMBL/GenBank/DDBJ whole genome shotgun (WGS) entry which is preliminary data.</text>
</comment>
<name>A0ABV9Q8L9_9BACL</name>
<dbReference type="Proteomes" id="UP001596002">
    <property type="component" value="Unassembled WGS sequence"/>
</dbReference>
<evidence type="ECO:0000256" key="1">
    <source>
        <dbReference type="SAM" id="Phobius"/>
    </source>
</evidence>
<keyword evidence="1" id="KW-0812">Transmembrane</keyword>
<keyword evidence="1" id="KW-0472">Membrane</keyword>
<feature type="transmembrane region" description="Helical" evidence="1">
    <location>
        <begin position="155"/>
        <end position="174"/>
    </location>
</feature>
<gene>
    <name evidence="2" type="ORF">ACFO8Q_19870</name>
</gene>